<dbReference type="PROSITE" id="PS51203">
    <property type="entry name" value="CS"/>
    <property type="match status" value="1"/>
</dbReference>
<dbReference type="RefSeq" id="WP_013195425.1">
    <property type="nucleotide sequence ID" value="NC_014253.1"/>
</dbReference>
<dbReference type="Gene3D" id="2.60.40.790">
    <property type="match status" value="1"/>
</dbReference>
<feature type="domain" description="SHSP" evidence="4">
    <location>
        <begin position="54"/>
        <end position="165"/>
    </location>
</feature>
<protein>
    <submittedName>
        <fullName evidence="6">Heat shock protein Hsp20</fullName>
    </submittedName>
</protein>
<feature type="region of interest" description="Disordered" evidence="3">
    <location>
        <begin position="1"/>
        <end position="22"/>
    </location>
</feature>
<evidence type="ECO:0000259" key="4">
    <source>
        <dbReference type="PROSITE" id="PS01031"/>
    </source>
</evidence>
<name>D7EBL8_METEZ</name>
<dbReference type="Pfam" id="PF00011">
    <property type="entry name" value="HSP20"/>
    <property type="match status" value="1"/>
</dbReference>
<dbReference type="Proteomes" id="UP000000391">
    <property type="component" value="Chromosome"/>
</dbReference>
<keyword evidence="6" id="KW-0346">Stress response</keyword>
<dbReference type="PANTHER" id="PTHR11527">
    <property type="entry name" value="HEAT-SHOCK PROTEIN 20 FAMILY MEMBER"/>
    <property type="match status" value="1"/>
</dbReference>
<dbReference type="InterPro" id="IPR007052">
    <property type="entry name" value="CS_dom"/>
</dbReference>
<evidence type="ECO:0000256" key="3">
    <source>
        <dbReference type="SAM" id="MobiDB-lite"/>
    </source>
</evidence>
<evidence type="ECO:0000256" key="2">
    <source>
        <dbReference type="RuleBase" id="RU003616"/>
    </source>
</evidence>
<dbReference type="PROSITE" id="PS01031">
    <property type="entry name" value="SHSP"/>
    <property type="match status" value="1"/>
</dbReference>
<dbReference type="AlphaFoldDB" id="D7EBL8"/>
<keyword evidence="7" id="KW-1185">Reference proteome</keyword>
<proteinExistence type="inferred from homology"/>
<dbReference type="KEGG" id="mev:Metev_2031"/>
<accession>D7EBL8</accession>
<dbReference type="GeneID" id="9347691"/>
<comment type="similarity">
    <text evidence="1 2">Belongs to the small heat shock protein (HSP20) family.</text>
</comment>
<reference evidence="6 7" key="1">
    <citation type="submission" date="2010-06" db="EMBL/GenBank/DDBJ databases">
        <title>Complete sequence chromosome of Methanohalobium evestigatum Z-7303.</title>
        <authorList>
            <consortium name="US DOE Joint Genome Institute"/>
            <person name="Lucas S."/>
            <person name="Copeland A."/>
            <person name="Lapidus A."/>
            <person name="Cheng J.-F."/>
            <person name="Bruce D."/>
            <person name="Goodwin L."/>
            <person name="Pitluck S."/>
            <person name="Saunders E."/>
            <person name="Detter J.C."/>
            <person name="Han C."/>
            <person name="Tapia R."/>
            <person name="Land M."/>
            <person name="Hauser L."/>
            <person name="Kyrpides N."/>
            <person name="Mikhailova N."/>
            <person name="Sieprawska-Lupa M."/>
            <person name="Whitman W.B."/>
            <person name="Anderson I."/>
            <person name="Woyke T."/>
        </authorList>
    </citation>
    <scope>NUCLEOTIDE SEQUENCE [LARGE SCALE GENOMIC DNA]</scope>
    <source>
        <strain evidence="7">ATCC BAA-1072 / DSM 3721 / NBRC 107634 / OCM 161 / Z-7303</strain>
    </source>
</reference>
<evidence type="ECO:0000313" key="7">
    <source>
        <dbReference type="Proteomes" id="UP000000391"/>
    </source>
</evidence>
<evidence type="ECO:0000256" key="1">
    <source>
        <dbReference type="PROSITE-ProRule" id="PRU00285"/>
    </source>
</evidence>
<organism evidence="6 7">
    <name type="scientific">Methanohalobium evestigatum (strain ATCC BAA-1072 / DSM 3721 / NBRC 107634 / OCM 161 / Z-7303)</name>
    <dbReference type="NCBI Taxonomy" id="644295"/>
    <lineage>
        <taxon>Archaea</taxon>
        <taxon>Methanobacteriati</taxon>
        <taxon>Methanobacteriota</taxon>
        <taxon>Stenosarchaea group</taxon>
        <taxon>Methanomicrobia</taxon>
        <taxon>Methanosarcinales</taxon>
        <taxon>Methanosarcinaceae</taxon>
        <taxon>Methanohalobium</taxon>
    </lineage>
</organism>
<dbReference type="SUPFAM" id="SSF49764">
    <property type="entry name" value="HSP20-like chaperones"/>
    <property type="match status" value="1"/>
</dbReference>
<dbReference type="InterPro" id="IPR002068">
    <property type="entry name" value="A-crystallin/Hsp20_dom"/>
</dbReference>
<feature type="domain" description="CS" evidence="5">
    <location>
        <begin position="59"/>
        <end position="165"/>
    </location>
</feature>
<dbReference type="HOGENOM" id="CLU_046737_12_4_2"/>
<dbReference type="STRING" id="644295.Metev_2031"/>
<evidence type="ECO:0000313" key="6">
    <source>
        <dbReference type="EMBL" id="ADI74860.1"/>
    </source>
</evidence>
<dbReference type="InterPro" id="IPR008978">
    <property type="entry name" value="HSP20-like_chaperone"/>
</dbReference>
<dbReference type="FunFam" id="2.60.40.790:FF:000072">
    <property type="entry name" value="Small heat shock protein HSP16.5"/>
    <property type="match status" value="1"/>
</dbReference>
<dbReference type="InterPro" id="IPR031107">
    <property type="entry name" value="Small_HSP"/>
</dbReference>
<dbReference type="CDD" id="cd06464">
    <property type="entry name" value="ACD_sHsps-like"/>
    <property type="match status" value="1"/>
</dbReference>
<evidence type="ECO:0000259" key="5">
    <source>
        <dbReference type="PROSITE" id="PS51203"/>
    </source>
</evidence>
<sequence length="165" mass="18682">MAEMIRRGPTGMRRRRPTGIARGPSLFSWDPFEELRETQQHLSDLFENLMPAEWAESETFAPLVDVKEEDNNVVVTADMPGVNKEDVDINVRDDMVEINAQHKEESESEEEGFYRKERTYKAFSRAVPLPASVTEEGASAKLEDGVLKITLPKASGKEEKKITVE</sequence>
<gene>
    <name evidence="6" type="ordered locus">Metev_2031</name>
</gene>
<dbReference type="EMBL" id="CP002069">
    <property type="protein sequence ID" value="ADI74860.1"/>
    <property type="molecule type" value="Genomic_DNA"/>
</dbReference>